<reference evidence="5" key="1">
    <citation type="submission" date="2009-07" db="EMBL/GenBank/DDBJ databases">
        <authorList>
            <person name="Weinstock G."/>
            <person name="Sodergren E."/>
            <person name="Clifton S."/>
            <person name="Fulton L."/>
            <person name="Fulton B."/>
            <person name="Courtney L."/>
            <person name="Fronick C."/>
            <person name="Harrison M."/>
            <person name="Strong C."/>
            <person name="Farmer C."/>
            <person name="Delahaunty K."/>
            <person name="Markovic C."/>
            <person name="Hall O."/>
            <person name="Minx P."/>
            <person name="Tomlinson C."/>
            <person name="Mitreva M."/>
            <person name="Nelson J."/>
            <person name="Hou S."/>
            <person name="Wollam A."/>
            <person name="Pepin K.H."/>
            <person name="Johnson M."/>
            <person name="Bhonagiri V."/>
            <person name="Nash W.E."/>
            <person name="Warren W."/>
            <person name="Chinwalla A."/>
            <person name="Mardis E.R."/>
            <person name="Wilson R.K."/>
        </authorList>
    </citation>
    <scope>NUCLEOTIDE SEQUENCE [LARGE SCALE GENOMIC DNA]</scope>
    <source>
        <strain evidence="5">DSM 14469</strain>
    </source>
</reference>
<keyword evidence="3" id="KW-0804">Transcription</keyword>
<gene>
    <name evidence="5" type="ORF">BRYFOR_06844</name>
</gene>
<dbReference type="eggNOG" id="COG1609">
    <property type="taxonomic scope" value="Bacteria"/>
</dbReference>
<dbReference type="SUPFAM" id="SSF53822">
    <property type="entry name" value="Periplasmic binding protein-like I"/>
    <property type="match status" value="1"/>
</dbReference>
<dbReference type="Pfam" id="PF00356">
    <property type="entry name" value="LacI"/>
    <property type="match status" value="1"/>
</dbReference>
<keyword evidence="6" id="KW-1185">Reference proteome</keyword>
<dbReference type="SUPFAM" id="SSF47413">
    <property type="entry name" value="lambda repressor-like DNA-binding domains"/>
    <property type="match status" value="1"/>
</dbReference>
<feature type="domain" description="HTH lacI-type" evidence="4">
    <location>
        <begin position="2"/>
        <end position="56"/>
    </location>
</feature>
<evidence type="ECO:0000313" key="5">
    <source>
        <dbReference type="EMBL" id="EET61199.1"/>
    </source>
</evidence>
<dbReference type="Proteomes" id="UP000005561">
    <property type="component" value="Unassembled WGS sequence"/>
</dbReference>
<dbReference type="AlphaFoldDB" id="C6LDZ5"/>
<dbReference type="Gene3D" id="1.10.260.40">
    <property type="entry name" value="lambda repressor-like DNA-binding domains"/>
    <property type="match status" value="1"/>
</dbReference>
<evidence type="ECO:0000256" key="1">
    <source>
        <dbReference type="ARBA" id="ARBA00023015"/>
    </source>
</evidence>
<dbReference type="EMBL" id="ACCL02000007">
    <property type="protein sequence ID" value="EET61199.1"/>
    <property type="molecule type" value="Genomic_DNA"/>
</dbReference>
<dbReference type="InterPro" id="IPR010982">
    <property type="entry name" value="Lambda_DNA-bd_dom_sf"/>
</dbReference>
<comment type="caution">
    <text evidence="5">The sequence shown here is derived from an EMBL/GenBank/DDBJ whole genome shotgun (WGS) entry which is preliminary data.</text>
</comment>
<sequence length="329" mass="36697">MANIDDVAKKAGVSKSTVSRVLLGGNKVKPSTKERVLKVIEEMNYSPNTAARTLAAGKSHNIGVISSYTLNDPFYSAAGEEIYHVCGEMGYSTLFVINRTDKNEHKDPIALLHGKVDGFLFMGDNSVTKEQLEKLTKMELPTAVFKTGEWIPGIIQADTDNIDGACRGTEYLIRLGHRRIAILTGKENYYESIDRMKGYQKALEENHIRFESELVFPGQFSYDKARNLAKEIIASRATAVFCFNDVMAHGFIQGAGECGYRVPEDISVLGYDNIMFSNYDSYVHLSTVKQPIKEMSAYLVRALIAQIEDGQPPVQKIFPTKISEKETTR</sequence>
<protein>
    <submittedName>
        <fullName evidence="5">Transcriptional regulator, LacI family</fullName>
    </submittedName>
</protein>
<dbReference type="RefSeq" id="WP_006861637.1">
    <property type="nucleotide sequence ID" value="NZ_ACCL02000007.1"/>
</dbReference>
<dbReference type="PANTHER" id="PTHR30146:SF109">
    <property type="entry name" value="HTH-TYPE TRANSCRIPTIONAL REGULATOR GALS"/>
    <property type="match status" value="1"/>
</dbReference>
<dbReference type="OrthoDB" id="9789891at2"/>
<dbReference type="Gene3D" id="3.40.50.2300">
    <property type="match status" value="2"/>
</dbReference>
<dbReference type="Pfam" id="PF13377">
    <property type="entry name" value="Peripla_BP_3"/>
    <property type="match status" value="1"/>
</dbReference>
<dbReference type="SMART" id="SM00354">
    <property type="entry name" value="HTH_LACI"/>
    <property type="match status" value="1"/>
</dbReference>
<dbReference type="CDD" id="cd01392">
    <property type="entry name" value="HTH_LacI"/>
    <property type="match status" value="1"/>
</dbReference>
<evidence type="ECO:0000256" key="2">
    <source>
        <dbReference type="ARBA" id="ARBA00023125"/>
    </source>
</evidence>
<dbReference type="InterPro" id="IPR028082">
    <property type="entry name" value="Peripla_BP_I"/>
</dbReference>
<evidence type="ECO:0000313" key="6">
    <source>
        <dbReference type="Proteomes" id="UP000005561"/>
    </source>
</evidence>
<dbReference type="PROSITE" id="PS50932">
    <property type="entry name" value="HTH_LACI_2"/>
    <property type="match status" value="1"/>
</dbReference>
<dbReference type="STRING" id="168384.SAMN05660368_01156"/>
<accession>C6LDZ5</accession>
<organism evidence="5 6">
    <name type="scientific">Marvinbryantia formatexigens DSM 14469</name>
    <dbReference type="NCBI Taxonomy" id="478749"/>
    <lineage>
        <taxon>Bacteria</taxon>
        <taxon>Bacillati</taxon>
        <taxon>Bacillota</taxon>
        <taxon>Clostridia</taxon>
        <taxon>Lachnospirales</taxon>
        <taxon>Lachnospiraceae</taxon>
        <taxon>Marvinbryantia</taxon>
    </lineage>
</organism>
<dbReference type="GO" id="GO:0003700">
    <property type="term" value="F:DNA-binding transcription factor activity"/>
    <property type="evidence" value="ECO:0007669"/>
    <property type="project" value="TreeGrafter"/>
</dbReference>
<keyword evidence="1" id="KW-0805">Transcription regulation</keyword>
<dbReference type="PANTHER" id="PTHR30146">
    <property type="entry name" value="LACI-RELATED TRANSCRIPTIONAL REPRESSOR"/>
    <property type="match status" value="1"/>
</dbReference>
<dbReference type="PROSITE" id="PS00356">
    <property type="entry name" value="HTH_LACI_1"/>
    <property type="match status" value="1"/>
</dbReference>
<evidence type="ECO:0000259" key="4">
    <source>
        <dbReference type="PROSITE" id="PS50932"/>
    </source>
</evidence>
<name>C6LDZ5_9FIRM</name>
<dbReference type="InterPro" id="IPR046335">
    <property type="entry name" value="LacI/GalR-like_sensor"/>
</dbReference>
<dbReference type="InterPro" id="IPR000843">
    <property type="entry name" value="HTH_LacI"/>
</dbReference>
<keyword evidence="2" id="KW-0238">DNA-binding</keyword>
<dbReference type="CDD" id="cd06267">
    <property type="entry name" value="PBP1_LacI_sugar_binding-like"/>
    <property type="match status" value="1"/>
</dbReference>
<evidence type="ECO:0000256" key="3">
    <source>
        <dbReference type="ARBA" id="ARBA00023163"/>
    </source>
</evidence>
<proteinExistence type="predicted"/>
<dbReference type="GO" id="GO:0000976">
    <property type="term" value="F:transcription cis-regulatory region binding"/>
    <property type="evidence" value="ECO:0007669"/>
    <property type="project" value="TreeGrafter"/>
</dbReference>